<evidence type="ECO:0000313" key="2">
    <source>
        <dbReference type="Proteomes" id="UP001295444"/>
    </source>
</evidence>
<evidence type="ECO:0000313" key="1">
    <source>
        <dbReference type="EMBL" id="CAH2315898.1"/>
    </source>
</evidence>
<proteinExistence type="predicted"/>
<sequence>MEELTTTTSRQDRALQEQVRALEDLNNRSRRNNIRIGANQPRNAIICMHYFHVKETLKRATPLQIECHQDLAPSTLQKRRVLHP</sequence>
<keyword evidence="2" id="KW-1185">Reference proteome</keyword>
<dbReference type="EMBL" id="OW240920">
    <property type="protein sequence ID" value="CAH2315898.1"/>
    <property type="molecule type" value="Genomic_DNA"/>
</dbReference>
<feature type="non-terminal residue" evidence="1">
    <location>
        <position position="84"/>
    </location>
</feature>
<organism evidence="1 2">
    <name type="scientific">Pelobates cultripes</name>
    <name type="common">Western spadefoot toad</name>
    <dbReference type="NCBI Taxonomy" id="61616"/>
    <lineage>
        <taxon>Eukaryota</taxon>
        <taxon>Metazoa</taxon>
        <taxon>Chordata</taxon>
        <taxon>Craniata</taxon>
        <taxon>Vertebrata</taxon>
        <taxon>Euteleostomi</taxon>
        <taxon>Amphibia</taxon>
        <taxon>Batrachia</taxon>
        <taxon>Anura</taxon>
        <taxon>Pelobatoidea</taxon>
        <taxon>Pelobatidae</taxon>
        <taxon>Pelobates</taxon>
    </lineage>
</organism>
<reference evidence="1" key="1">
    <citation type="submission" date="2022-03" db="EMBL/GenBank/DDBJ databases">
        <authorList>
            <person name="Alioto T."/>
            <person name="Alioto T."/>
            <person name="Gomez Garrido J."/>
        </authorList>
    </citation>
    <scope>NUCLEOTIDE SEQUENCE</scope>
</reference>
<name>A0AAD1T4R5_PELCU</name>
<protein>
    <submittedName>
        <fullName evidence="1">Uncharacterized protein</fullName>
    </submittedName>
</protein>
<dbReference type="AlphaFoldDB" id="A0AAD1T4R5"/>
<dbReference type="Proteomes" id="UP001295444">
    <property type="component" value="Chromosome 09"/>
</dbReference>
<accession>A0AAD1T4R5</accession>
<gene>
    <name evidence="1" type="ORF">PECUL_23A056803</name>
</gene>